<dbReference type="Pfam" id="PF02254">
    <property type="entry name" value="TrkA_N"/>
    <property type="match status" value="2"/>
</dbReference>
<dbReference type="PANTHER" id="PTHR43833">
    <property type="entry name" value="POTASSIUM CHANNEL PROTEIN 2-RELATED-RELATED"/>
    <property type="match status" value="1"/>
</dbReference>
<dbReference type="InterPro" id="IPR036291">
    <property type="entry name" value="NAD(P)-bd_dom_sf"/>
</dbReference>
<dbReference type="Gene3D" id="3.30.70.1450">
    <property type="entry name" value="Regulator of K+ conductance, C-terminal domain"/>
    <property type="match status" value="2"/>
</dbReference>
<dbReference type="NCBIfam" id="NF007039">
    <property type="entry name" value="PRK09496.3-2"/>
    <property type="match status" value="1"/>
</dbReference>
<keyword evidence="6" id="KW-0406">Ion transport</keyword>
<dbReference type="InterPro" id="IPR003148">
    <property type="entry name" value="RCK_N"/>
</dbReference>
<evidence type="ECO:0000256" key="2">
    <source>
        <dbReference type="ARBA" id="ARBA00022448"/>
    </source>
</evidence>
<dbReference type="Proteomes" id="UP000597877">
    <property type="component" value="Unassembled WGS sequence"/>
</dbReference>
<dbReference type="Gene3D" id="3.40.50.720">
    <property type="entry name" value="NAD(P)-binding Rossmann-like Domain"/>
    <property type="match status" value="2"/>
</dbReference>
<evidence type="ECO:0000256" key="1">
    <source>
        <dbReference type="ARBA" id="ARBA00017378"/>
    </source>
</evidence>
<accession>A0ABR7F047</accession>
<keyword evidence="3" id="KW-0633">Potassium transport</keyword>
<dbReference type="SUPFAM" id="SSF116726">
    <property type="entry name" value="TrkA C-terminal domain-like"/>
    <property type="match status" value="2"/>
</dbReference>
<evidence type="ECO:0000313" key="9">
    <source>
        <dbReference type="EMBL" id="MBC5666963.1"/>
    </source>
</evidence>
<reference evidence="9 10" key="1">
    <citation type="submission" date="2020-08" db="EMBL/GenBank/DDBJ databases">
        <title>Genome public.</title>
        <authorList>
            <person name="Liu C."/>
            <person name="Sun Q."/>
        </authorList>
    </citation>
    <scope>NUCLEOTIDE SEQUENCE [LARGE SCALE GENOMIC DNA]</scope>
    <source>
        <strain evidence="9 10">BX4</strain>
    </source>
</reference>
<evidence type="ECO:0000259" key="8">
    <source>
        <dbReference type="PROSITE" id="PS51202"/>
    </source>
</evidence>
<organism evidence="9 10">
    <name type="scientific">Eubacterium segne</name>
    <dbReference type="NCBI Taxonomy" id="2763045"/>
    <lineage>
        <taxon>Bacteria</taxon>
        <taxon>Bacillati</taxon>
        <taxon>Bacillota</taxon>
        <taxon>Clostridia</taxon>
        <taxon>Eubacteriales</taxon>
        <taxon>Eubacteriaceae</taxon>
        <taxon>Eubacterium</taxon>
    </lineage>
</organism>
<protein>
    <recommendedName>
        <fullName evidence="1">Trk system potassium uptake protein TrkA</fullName>
    </recommendedName>
</protein>
<dbReference type="RefSeq" id="WP_186839974.1">
    <property type="nucleotide sequence ID" value="NZ_JACOOZ010000002.1"/>
</dbReference>
<dbReference type="InterPro" id="IPR050721">
    <property type="entry name" value="Trk_Ktr_HKT_K-transport"/>
</dbReference>
<dbReference type="SUPFAM" id="SSF51735">
    <property type="entry name" value="NAD(P)-binding Rossmann-fold domains"/>
    <property type="match status" value="2"/>
</dbReference>
<feature type="domain" description="RCK N-terminal" evidence="7">
    <location>
        <begin position="229"/>
        <end position="347"/>
    </location>
</feature>
<keyword evidence="5" id="KW-0520">NAD</keyword>
<comment type="caution">
    <text evidence="9">The sequence shown here is derived from an EMBL/GenBank/DDBJ whole genome shotgun (WGS) entry which is preliminary data.</text>
</comment>
<dbReference type="InterPro" id="IPR006037">
    <property type="entry name" value="RCK_C"/>
</dbReference>
<feature type="domain" description="RCK C-terminal" evidence="8">
    <location>
        <begin position="371"/>
        <end position="452"/>
    </location>
</feature>
<name>A0ABR7F047_9FIRM</name>
<dbReference type="InterPro" id="IPR006036">
    <property type="entry name" value="K_uptake_TrkA"/>
</dbReference>
<dbReference type="PRINTS" id="PR00335">
    <property type="entry name" value="KUPTAKETRKA"/>
</dbReference>
<dbReference type="NCBIfam" id="NF007033">
    <property type="entry name" value="PRK09496.1-5"/>
    <property type="match status" value="1"/>
</dbReference>
<evidence type="ECO:0000256" key="3">
    <source>
        <dbReference type="ARBA" id="ARBA00022538"/>
    </source>
</evidence>
<keyword evidence="4" id="KW-0630">Potassium</keyword>
<dbReference type="PROSITE" id="PS51201">
    <property type="entry name" value="RCK_N"/>
    <property type="match status" value="2"/>
</dbReference>
<dbReference type="NCBIfam" id="NF007031">
    <property type="entry name" value="PRK09496.1-2"/>
    <property type="match status" value="1"/>
</dbReference>
<proteinExistence type="predicted"/>
<dbReference type="EMBL" id="JACOOZ010000002">
    <property type="protein sequence ID" value="MBC5666963.1"/>
    <property type="molecule type" value="Genomic_DNA"/>
</dbReference>
<dbReference type="InterPro" id="IPR036721">
    <property type="entry name" value="RCK_C_sf"/>
</dbReference>
<evidence type="ECO:0000256" key="4">
    <source>
        <dbReference type="ARBA" id="ARBA00022958"/>
    </source>
</evidence>
<gene>
    <name evidence="9" type="primary">trkA</name>
    <name evidence="9" type="ORF">H8S00_03015</name>
</gene>
<dbReference type="PANTHER" id="PTHR43833:SF5">
    <property type="entry name" value="TRK SYSTEM POTASSIUM UPTAKE PROTEIN TRKA"/>
    <property type="match status" value="1"/>
</dbReference>
<feature type="domain" description="RCK C-terminal" evidence="8">
    <location>
        <begin position="141"/>
        <end position="224"/>
    </location>
</feature>
<keyword evidence="10" id="KW-1185">Reference proteome</keyword>
<dbReference type="Pfam" id="PF02080">
    <property type="entry name" value="TrkA_C"/>
    <property type="match status" value="2"/>
</dbReference>
<evidence type="ECO:0000256" key="5">
    <source>
        <dbReference type="ARBA" id="ARBA00023027"/>
    </source>
</evidence>
<feature type="domain" description="RCK N-terminal" evidence="7">
    <location>
        <begin position="1"/>
        <end position="121"/>
    </location>
</feature>
<keyword evidence="2" id="KW-0813">Transport</keyword>
<evidence type="ECO:0000313" key="10">
    <source>
        <dbReference type="Proteomes" id="UP000597877"/>
    </source>
</evidence>
<sequence>MRIIIAGDGKVGATLTRKLSAEGCDLTLIDSNPKVLEASLERYDVMAIQGNCALMSVLDKAEIKKTDLLIAATGADEINLLSCMTAHKMNDRLHTIARIRNPEYSEQIYNMSGEFGLSMAVNPEKQAAIEIERLLKYPGFLQRDTFAKGKVEIVELEIDGKSVLKDVSLNELYGIIKCKILVCAVRRNGVVVAPDGNFILREGDRIYVTAPSTNMSILLKNLGIITHKIKNVILCGGGRVSYYLAKKLEGTGVSVKIIEQDPDRARNLAEMLPETIIINGDASRRTMLESQGIENCDALITLTGMDELNIIISLYAKSSGVPKVITKVAHTEKSNIQDSLQIGSVVCPKELCCNTIVRYVRALEAQTGAAISVHSIVDGQVEALEFLADEHTKNCGMALRDVKVRKNVLIVCITHKGKTVIPDGESKFEVGDTVIVVATGDAVIHKLNDIFD</sequence>
<evidence type="ECO:0000259" key="7">
    <source>
        <dbReference type="PROSITE" id="PS51201"/>
    </source>
</evidence>
<evidence type="ECO:0000256" key="6">
    <source>
        <dbReference type="ARBA" id="ARBA00023065"/>
    </source>
</evidence>
<dbReference type="PROSITE" id="PS51202">
    <property type="entry name" value="RCK_C"/>
    <property type="match status" value="2"/>
</dbReference>